<feature type="chain" id="PRO_5002173817" evidence="1">
    <location>
        <begin position="27"/>
        <end position="62"/>
    </location>
</feature>
<protein>
    <submittedName>
        <fullName evidence="2">Uncharacterized protein</fullName>
    </submittedName>
</protein>
<evidence type="ECO:0000313" key="2">
    <source>
        <dbReference type="EMBL" id="KIL60138.1"/>
    </source>
</evidence>
<dbReference type="InParanoid" id="A0A0C2WUX3"/>
<name>A0A0C2WUX3_AMAMK</name>
<evidence type="ECO:0000313" key="3">
    <source>
        <dbReference type="Proteomes" id="UP000054549"/>
    </source>
</evidence>
<organism evidence="2 3">
    <name type="scientific">Amanita muscaria (strain Koide BX008)</name>
    <dbReference type="NCBI Taxonomy" id="946122"/>
    <lineage>
        <taxon>Eukaryota</taxon>
        <taxon>Fungi</taxon>
        <taxon>Dikarya</taxon>
        <taxon>Basidiomycota</taxon>
        <taxon>Agaricomycotina</taxon>
        <taxon>Agaricomycetes</taxon>
        <taxon>Agaricomycetidae</taxon>
        <taxon>Agaricales</taxon>
        <taxon>Pluteineae</taxon>
        <taxon>Amanitaceae</taxon>
        <taxon>Amanita</taxon>
    </lineage>
</organism>
<feature type="signal peptide" evidence="1">
    <location>
        <begin position="1"/>
        <end position="26"/>
    </location>
</feature>
<keyword evidence="3" id="KW-1185">Reference proteome</keyword>
<gene>
    <name evidence="2" type="ORF">M378DRAFT_168419</name>
</gene>
<sequence>MFPVLLFGSVTFHLGILSPFANPVLSPPCRIFEPLFSYQLTNETCLRARERYTIETLVRANF</sequence>
<proteinExistence type="predicted"/>
<feature type="non-terminal residue" evidence="2">
    <location>
        <position position="62"/>
    </location>
</feature>
<evidence type="ECO:0000256" key="1">
    <source>
        <dbReference type="SAM" id="SignalP"/>
    </source>
</evidence>
<accession>A0A0C2WUX3</accession>
<dbReference type="EMBL" id="KN818303">
    <property type="protein sequence ID" value="KIL60138.1"/>
    <property type="molecule type" value="Genomic_DNA"/>
</dbReference>
<dbReference type="HOGENOM" id="CLU_2910178_0_0_1"/>
<keyword evidence="1" id="KW-0732">Signal</keyword>
<dbReference type="Proteomes" id="UP000054549">
    <property type="component" value="Unassembled WGS sequence"/>
</dbReference>
<dbReference type="AlphaFoldDB" id="A0A0C2WUX3"/>
<reference evidence="2 3" key="1">
    <citation type="submission" date="2014-04" db="EMBL/GenBank/DDBJ databases">
        <title>Evolutionary Origins and Diversification of the Mycorrhizal Mutualists.</title>
        <authorList>
            <consortium name="DOE Joint Genome Institute"/>
            <consortium name="Mycorrhizal Genomics Consortium"/>
            <person name="Kohler A."/>
            <person name="Kuo A."/>
            <person name="Nagy L.G."/>
            <person name="Floudas D."/>
            <person name="Copeland A."/>
            <person name="Barry K.W."/>
            <person name="Cichocki N."/>
            <person name="Veneault-Fourrey C."/>
            <person name="LaButti K."/>
            <person name="Lindquist E.A."/>
            <person name="Lipzen A."/>
            <person name="Lundell T."/>
            <person name="Morin E."/>
            <person name="Murat C."/>
            <person name="Riley R."/>
            <person name="Ohm R."/>
            <person name="Sun H."/>
            <person name="Tunlid A."/>
            <person name="Henrissat B."/>
            <person name="Grigoriev I.V."/>
            <person name="Hibbett D.S."/>
            <person name="Martin F."/>
        </authorList>
    </citation>
    <scope>NUCLEOTIDE SEQUENCE [LARGE SCALE GENOMIC DNA]</scope>
    <source>
        <strain evidence="2 3">Koide BX008</strain>
    </source>
</reference>